<dbReference type="PROSITE" id="PS51186">
    <property type="entry name" value="GNAT"/>
    <property type="match status" value="1"/>
</dbReference>
<proteinExistence type="predicted"/>
<dbReference type="Proteomes" id="UP000655044">
    <property type="component" value="Unassembled WGS sequence"/>
</dbReference>
<gene>
    <name evidence="2" type="ORF">Pro02_36520</name>
</gene>
<evidence type="ECO:0000313" key="3">
    <source>
        <dbReference type="Proteomes" id="UP000655044"/>
    </source>
</evidence>
<accession>A0A8J3S1R6</accession>
<dbReference type="Gene3D" id="3.40.630.90">
    <property type="match status" value="1"/>
</dbReference>
<dbReference type="EMBL" id="BOOI01000033">
    <property type="protein sequence ID" value="GIH85244.1"/>
    <property type="molecule type" value="Genomic_DNA"/>
</dbReference>
<dbReference type="AlphaFoldDB" id="A0A8J3S1R6"/>
<evidence type="ECO:0000313" key="2">
    <source>
        <dbReference type="EMBL" id="GIH85244.1"/>
    </source>
</evidence>
<dbReference type="InterPro" id="IPR041496">
    <property type="entry name" value="YitH/HolE_GNAT"/>
</dbReference>
<dbReference type="InterPro" id="IPR000182">
    <property type="entry name" value="GNAT_dom"/>
</dbReference>
<feature type="domain" description="N-acetyltransferase" evidence="1">
    <location>
        <begin position="4"/>
        <end position="143"/>
    </location>
</feature>
<sequence length="273" mass="28419">MRDSMVRVAEEEDFAAIGGLYSQVGFRPDLIDDVRLVCRALGGRAFVAADSTGVVGASVGLPLGRTGWLGGIAVSPARQGCGMGAELTGRTMDWLSAGGAETLLLHATEAGHRLYTKLGFSDEGVCLQMNPSPDGFPPVCDPTDIRDGVAADLPEVLELDRLATGEDRGPLLRGLWPRGARVAGGGSGLTGFSLTPPHGPAVGAVVARTPGGGMALLGERHGGVALPAANSAVLDALVRAGFTESARTMRMYRGPRPPWRPELLHGLFNLFWG</sequence>
<dbReference type="InterPro" id="IPR016181">
    <property type="entry name" value="Acyl_CoA_acyltransferase"/>
</dbReference>
<evidence type="ECO:0000259" key="1">
    <source>
        <dbReference type="PROSITE" id="PS51186"/>
    </source>
</evidence>
<comment type="caution">
    <text evidence="2">The sequence shown here is derived from an EMBL/GenBank/DDBJ whole genome shotgun (WGS) entry which is preliminary data.</text>
</comment>
<dbReference type="Pfam" id="PF13508">
    <property type="entry name" value="Acetyltransf_7"/>
    <property type="match status" value="1"/>
</dbReference>
<dbReference type="Gene3D" id="3.40.630.30">
    <property type="match status" value="1"/>
</dbReference>
<organism evidence="2 3">
    <name type="scientific">Planobispora rosea</name>
    <dbReference type="NCBI Taxonomy" id="35762"/>
    <lineage>
        <taxon>Bacteria</taxon>
        <taxon>Bacillati</taxon>
        <taxon>Actinomycetota</taxon>
        <taxon>Actinomycetes</taxon>
        <taxon>Streptosporangiales</taxon>
        <taxon>Streptosporangiaceae</taxon>
        <taxon>Planobispora</taxon>
    </lineage>
</organism>
<name>A0A8J3S1R6_PLARO</name>
<keyword evidence="3" id="KW-1185">Reference proteome</keyword>
<reference evidence="2" key="1">
    <citation type="submission" date="2021-01" db="EMBL/GenBank/DDBJ databases">
        <title>Whole genome shotgun sequence of Planobispora rosea NBRC 15558.</title>
        <authorList>
            <person name="Komaki H."/>
            <person name="Tamura T."/>
        </authorList>
    </citation>
    <scope>NUCLEOTIDE SEQUENCE</scope>
    <source>
        <strain evidence="2">NBRC 15558</strain>
    </source>
</reference>
<dbReference type="Pfam" id="PF18014">
    <property type="entry name" value="Acetyltransf_18"/>
    <property type="match status" value="1"/>
</dbReference>
<dbReference type="GO" id="GO:0016747">
    <property type="term" value="F:acyltransferase activity, transferring groups other than amino-acyl groups"/>
    <property type="evidence" value="ECO:0007669"/>
    <property type="project" value="InterPro"/>
</dbReference>
<dbReference type="SUPFAM" id="SSF55729">
    <property type="entry name" value="Acyl-CoA N-acyltransferases (Nat)"/>
    <property type="match status" value="1"/>
</dbReference>
<protein>
    <recommendedName>
        <fullName evidence="1">N-acetyltransferase domain-containing protein</fullName>
    </recommendedName>
</protein>